<proteinExistence type="predicted"/>
<evidence type="ECO:0000313" key="4">
    <source>
        <dbReference type="EMBL" id="KAF7352095.1"/>
    </source>
</evidence>
<evidence type="ECO:0000256" key="1">
    <source>
        <dbReference type="SAM" id="MobiDB-lite"/>
    </source>
</evidence>
<dbReference type="InterPro" id="IPR045338">
    <property type="entry name" value="DUF6535"/>
</dbReference>
<gene>
    <name evidence="4" type="ORF">MVEN_01172300</name>
</gene>
<evidence type="ECO:0000313" key="5">
    <source>
        <dbReference type="Proteomes" id="UP000620124"/>
    </source>
</evidence>
<keyword evidence="5" id="KW-1185">Reference proteome</keyword>
<accession>A0A8H6Y127</accession>
<organism evidence="4 5">
    <name type="scientific">Mycena venus</name>
    <dbReference type="NCBI Taxonomy" id="2733690"/>
    <lineage>
        <taxon>Eukaryota</taxon>
        <taxon>Fungi</taxon>
        <taxon>Dikarya</taxon>
        <taxon>Basidiomycota</taxon>
        <taxon>Agaricomycotina</taxon>
        <taxon>Agaricomycetes</taxon>
        <taxon>Agaricomycetidae</taxon>
        <taxon>Agaricales</taxon>
        <taxon>Marasmiineae</taxon>
        <taxon>Mycenaceae</taxon>
        <taxon>Mycena</taxon>
    </lineage>
</organism>
<keyword evidence="2" id="KW-1133">Transmembrane helix</keyword>
<feature type="domain" description="DUF6535" evidence="3">
    <location>
        <begin position="26"/>
        <end position="202"/>
    </location>
</feature>
<keyword evidence="2" id="KW-0472">Membrane</keyword>
<keyword evidence="2" id="KW-0812">Transmembrane</keyword>
<dbReference type="Proteomes" id="UP000620124">
    <property type="component" value="Unassembled WGS sequence"/>
</dbReference>
<name>A0A8H6Y127_9AGAR</name>
<feature type="transmembrane region" description="Helical" evidence="2">
    <location>
        <begin position="121"/>
        <end position="143"/>
    </location>
</feature>
<feature type="region of interest" description="Disordered" evidence="1">
    <location>
        <begin position="966"/>
        <end position="987"/>
    </location>
</feature>
<feature type="transmembrane region" description="Helical" evidence="2">
    <location>
        <begin position="210"/>
        <end position="234"/>
    </location>
</feature>
<evidence type="ECO:0000256" key="2">
    <source>
        <dbReference type="SAM" id="Phobius"/>
    </source>
</evidence>
<dbReference type="AlphaFoldDB" id="A0A8H6Y127"/>
<feature type="transmembrane region" description="Helical" evidence="2">
    <location>
        <begin position="181"/>
        <end position="204"/>
    </location>
</feature>
<dbReference type="Pfam" id="PF20153">
    <property type="entry name" value="DUF6535"/>
    <property type="match status" value="1"/>
</dbReference>
<dbReference type="OrthoDB" id="3043573at2759"/>
<dbReference type="EMBL" id="JACAZI010000009">
    <property type="protein sequence ID" value="KAF7352095.1"/>
    <property type="molecule type" value="Genomic_DNA"/>
</dbReference>
<protein>
    <recommendedName>
        <fullName evidence="3">DUF6535 domain-containing protein</fullName>
    </recommendedName>
</protein>
<comment type="caution">
    <text evidence="4">The sequence shown here is derived from an EMBL/GenBank/DDBJ whole genome shotgun (WGS) entry which is preliminary data.</text>
</comment>
<sequence>MTNERQRPTAQQQGIGQQEPGAAKLWTVYVSEAEKYDRSLVESWKSDMEGLLIFAALFSAILTAFLIESYKSLSPDSGDLTVLLLAQISQQLAASTNGTTFNVPPSPSFAPSAPSLICNGLWFMSLGFSLACALIATFVQQWARDFLHKADMRSAPVIRARIFSYLYYGLKRFQMHTVVEIIPLLLHGSLLLFFSGLIAFLIPVNHAMTAIAAAVLAFVSAVYCTLTLLPLLYLDCPYRTPLSGGLWRASQVFRGLWHRRHALRETADESAAFDEEALASKSLHGETMVEAMSRAAVETRSKHDYKALVWTMKSLTDDLELEPFVEAIPDLLGSTFRPNAYETHIRGLIQNPDTRLLLRIGALIDSCDTGLLSSDGSRRRMNICLKALWAIGTISKPASMLAPNRWDMDYIGSDDQALDLGEICNEIWFPSDSDIALSAQAMMLWSTFRAIEPDLRGFREYFATCSADQTNEEEVARVQSYLSTIHNKFRVFPISFFWPPYSGPSDIPRLRDVLDEYLFETPHRIFLNFLSRSLSLESPPYRWQETCSIIRVPDALPIRLNSFIEGKIDDAVLGQLDKLNGADDTMNMAWINESIAEMLSLWVPNDNYRIPRGLITLLNRRPFVLNQYFGGLMERSPNQTQSVKTHLWNCFQKMLLVQSTEAQPETFTAMWHLVSIGFDDFRFPSRDPFESVLTTLSMAESLMPVISCSIIALLKVQILRANNVPTFRMEDVVLCLNHPLLPTDSGIQGSEDLCLMPNMSDLLESGQNLLHHRSLEASLDVITEYFAHCDSDTLPYNTIQTLNKIKEVNNLLPSRWCLGAPEAPIHAALQIRLANSIHAIFVAGKFTDLMDEILNSEFWDLYAEGIKTQEQIDVHLSLHQGPYRFSPSFVPGGNFWPWLDDASARQKIIDALKIYERKLTSPGPDSTRDILPRLRRILRGIDCWHVKVHIFAVRQLAVIENVENEKIQSDGRPGEAEMQERFEAHEE</sequence>
<reference evidence="4" key="1">
    <citation type="submission" date="2020-05" db="EMBL/GenBank/DDBJ databases">
        <title>Mycena genomes resolve the evolution of fungal bioluminescence.</title>
        <authorList>
            <person name="Tsai I.J."/>
        </authorList>
    </citation>
    <scope>NUCLEOTIDE SEQUENCE</scope>
    <source>
        <strain evidence="4">CCC161011</strain>
    </source>
</reference>
<evidence type="ECO:0000259" key="3">
    <source>
        <dbReference type="Pfam" id="PF20153"/>
    </source>
</evidence>